<dbReference type="InterPro" id="IPR024537">
    <property type="entry name" value="DUF3322"/>
</dbReference>
<dbReference type="Pfam" id="PF09983">
    <property type="entry name" value="JetD_C"/>
    <property type="match status" value="1"/>
</dbReference>
<name>A0ABZ0WAN8_9BACT</name>
<dbReference type="Pfam" id="PF11795">
    <property type="entry name" value="DUF3322"/>
    <property type="match status" value="1"/>
</dbReference>
<evidence type="ECO:0000259" key="2">
    <source>
        <dbReference type="Pfam" id="PF11795"/>
    </source>
</evidence>
<evidence type="ECO:0000259" key="1">
    <source>
        <dbReference type="Pfam" id="PF09983"/>
    </source>
</evidence>
<protein>
    <submittedName>
        <fullName evidence="3">DUF2220 family protein</fullName>
    </submittedName>
</protein>
<feature type="domain" description="Wadjet protein JetD C-terminal" evidence="1">
    <location>
        <begin position="201"/>
        <end position="374"/>
    </location>
</feature>
<organism evidence="3 4">
    <name type="scientific">Niabella yanshanensis</name>
    <dbReference type="NCBI Taxonomy" id="577386"/>
    <lineage>
        <taxon>Bacteria</taxon>
        <taxon>Pseudomonadati</taxon>
        <taxon>Bacteroidota</taxon>
        <taxon>Chitinophagia</taxon>
        <taxon>Chitinophagales</taxon>
        <taxon>Chitinophagaceae</taxon>
        <taxon>Niabella</taxon>
    </lineage>
</organism>
<keyword evidence="4" id="KW-1185">Reference proteome</keyword>
<gene>
    <name evidence="3" type="ORF">U0035_03160</name>
</gene>
<evidence type="ECO:0000313" key="4">
    <source>
        <dbReference type="Proteomes" id="UP001325680"/>
    </source>
</evidence>
<feature type="domain" description="DUF3322" evidence="2">
    <location>
        <begin position="6"/>
        <end position="180"/>
    </location>
</feature>
<dbReference type="RefSeq" id="WP_162818004.1">
    <property type="nucleotide sequence ID" value="NZ_CP139960.1"/>
</dbReference>
<dbReference type="Proteomes" id="UP001325680">
    <property type="component" value="Chromosome"/>
</dbReference>
<proteinExistence type="predicted"/>
<reference evidence="3 4" key="1">
    <citation type="submission" date="2023-12" db="EMBL/GenBank/DDBJ databases">
        <title>Genome sequencing and assembly of bacterial species from a model synthetic community.</title>
        <authorList>
            <person name="Hogle S.L."/>
        </authorList>
    </citation>
    <scope>NUCLEOTIDE SEQUENCE [LARGE SCALE GENOMIC DNA]</scope>
    <source>
        <strain evidence="3 4">HAMBI_3031</strain>
    </source>
</reference>
<sequence>MIAAFRQQLERFYKSYLTTTILGEPFSPIILRGEKAKPATMADLQKIVSLFLQNEKSETKRGWSIEWTDWNSKIVGRQKWVSKIIVETEDDFLYLIQKEQEVIAFKNQLSFLLKWRPEVRLFLAERPARVLNFKEAWKDIQQVVDYLLVHDVTGYYVRSIPVPVHTKFMEKHQSLILSLLKFIAPGKLVADSINLERALDLKSKPLLYTVRWLDKDMSQQLMHGMEFTGVTAEWLRQVRWTINEVWLVENETNLYLVPPRKNAIALFSKGYAISQLRDIHFFNTAKIYYWGDLDEDGYKMLNGMRACYPHVSSVFMDEHTLISHAVELVKQEAVYKTGLLPFLTKEEQAAFNILKHHNGRLEQERIRQDYITDRLLYL</sequence>
<accession>A0ABZ0WAN8</accession>
<evidence type="ECO:0000313" key="3">
    <source>
        <dbReference type="EMBL" id="WQD39146.1"/>
    </source>
</evidence>
<dbReference type="EMBL" id="CP139960">
    <property type="protein sequence ID" value="WQD39146.1"/>
    <property type="molecule type" value="Genomic_DNA"/>
</dbReference>
<dbReference type="InterPro" id="IPR024534">
    <property type="entry name" value="JetD_C"/>
</dbReference>